<dbReference type="InterPro" id="IPR010985">
    <property type="entry name" value="Ribbon_hlx_hlx"/>
</dbReference>
<proteinExistence type="predicted"/>
<sequence>MTKAPNKQRSVRFAGDLEQQLEQMAELEGRTFSGQVTWLLRQALAARAFTPKSQQRGQHAA</sequence>
<protein>
    <recommendedName>
        <fullName evidence="3">CopG family transcriptional regulator</fullName>
    </recommendedName>
</protein>
<dbReference type="GO" id="GO:0006355">
    <property type="term" value="P:regulation of DNA-templated transcription"/>
    <property type="evidence" value="ECO:0007669"/>
    <property type="project" value="InterPro"/>
</dbReference>
<dbReference type="SUPFAM" id="SSF47598">
    <property type="entry name" value="Ribbon-helix-helix"/>
    <property type="match status" value="1"/>
</dbReference>
<reference evidence="1 2" key="1">
    <citation type="submission" date="2019-08" db="EMBL/GenBank/DDBJ databases">
        <title>Bradyrhizobium hipponensis sp. nov., a rhizobium isolated from a Lupinus angustifolius root nodule in Tunisia.</title>
        <authorList>
            <person name="Off K."/>
            <person name="Rejili M."/>
            <person name="Mars M."/>
            <person name="Brachmann A."/>
            <person name="Marin M."/>
        </authorList>
    </citation>
    <scope>NUCLEOTIDE SEQUENCE [LARGE SCALE GENOMIC DNA]</scope>
    <source>
        <strain evidence="1 2">CTAW11</strain>
    </source>
</reference>
<organism evidence="1 2">
    <name type="scientific">Bradyrhizobium cytisi</name>
    <dbReference type="NCBI Taxonomy" id="515489"/>
    <lineage>
        <taxon>Bacteria</taxon>
        <taxon>Pseudomonadati</taxon>
        <taxon>Pseudomonadota</taxon>
        <taxon>Alphaproteobacteria</taxon>
        <taxon>Hyphomicrobiales</taxon>
        <taxon>Nitrobacteraceae</taxon>
        <taxon>Bradyrhizobium</taxon>
    </lineage>
</organism>
<accession>A0A5S4WSP2</accession>
<dbReference type="RefSeq" id="WP_148752295.1">
    <property type="nucleotide sequence ID" value="NZ_VSSR01000027.1"/>
</dbReference>
<dbReference type="Proteomes" id="UP000324853">
    <property type="component" value="Unassembled WGS sequence"/>
</dbReference>
<gene>
    <name evidence="1" type="ORF">FXB38_18140</name>
</gene>
<dbReference type="EMBL" id="VSSR01000027">
    <property type="protein sequence ID" value="TYL83616.1"/>
    <property type="molecule type" value="Genomic_DNA"/>
</dbReference>
<name>A0A5S4WSP2_9BRAD</name>
<evidence type="ECO:0000313" key="2">
    <source>
        <dbReference type="Proteomes" id="UP000324853"/>
    </source>
</evidence>
<evidence type="ECO:0008006" key="3">
    <source>
        <dbReference type="Google" id="ProtNLM"/>
    </source>
</evidence>
<comment type="caution">
    <text evidence="1">The sequence shown here is derived from an EMBL/GenBank/DDBJ whole genome shotgun (WGS) entry which is preliminary data.</text>
</comment>
<evidence type="ECO:0000313" key="1">
    <source>
        <dbReference type="EMBL" id="TYL83616.1"/>
    </source>
</evidence>
<keyword evidence="2" id="KW-1185">Reference proteome</keyword>
<dbReference type="AlphaFoldDB" id="A0A5S4WSP2"/>